<dbReference type="InterPro" id="IPR009252">
    <property type="entry name" value="Cell_div_ZapB"/>
</dbReference>
<organism evidence="3 4">
    <name type="scientific">Desulfamplus magnetovallimortis</name>
    <dbReference type="NCBI Taxonomy" id="1246637"/>
    <lineage>
        <taxon>Bacteria</taxon>
        <taxon>Pseudomonadati</taxon>
        <taxon>Thermodesulfobacteriota</taxon>
        <taxon>Desulfobacteria</taxon>
        <taxon>Desulfobacterales</taxon>
        <taxon>Desulfobacteraceae</taxon>
        <taxon>Desulfamplus</taxon>
    </lineage>
</organism>
<dbReference type="GO" id="GO:0090529">
    <property type="term" value="P:cell septum assembly"/>
    <property type="evidence" value="ECO:0007669"/>
    <property type="project" value="InterPro"/>
</dbReference>
<keyword evidence="4" id="KW-1185">Reference proteome</keyword>
<protein>
    <recommendedName>
        <fullName evidence="5">Cell division protein ZapB</fullName>
    </recommendedName>
</protein>
<dbReference type="GO" id="GO:0043093">
    <property type="term" value="P:FtsZ-dependent cytokinesis"/>
    <property type="evidence" value="ECO:0007669"/>
    <property type="project" value="InterPro"/>
</dbReference>
<evidence type="ECO:0000256" key="1">
    <source>
        <dbReference type="ARBA" id="ARBA00023054"/>
    </source>
</evidence>
<proteinExistence type="predicted"/>
<dbReference type="STRING" id="1246637.MTBBW1_1650017"/>
<feature type="coiled-coil region" evidence="2">
    <location>
        <begin position="24"/>
        <end position="51"/>
    </location>
</feature>
<evidence type="ECO:0008006" key="5">
    <source>
        <dbReference type="Google" id="ProtNLM"/>
    </source>
</evidence>
<dbReference type="EMBL" id="FWEV01000074">
    <property type="protein sequence ID" value="SLM28975.1"/>
    <property type="molecule type" value="Genomic_DNA"/>
</dbReference>
<accession>A0A1W1H990</accession>
<gene>
    <name evidence="3" type="ORF">MTBBW1_1650017</name>
</gene>
<dbReference type="Proteomes" id="UP000191931">
    <property type="component" value="Unassembled WGS sequence"/>
</dbReference>
<reference evidence="3 4" key="1">
    <citation type="submission" date="2017-03" db="EMBL/GenBank/DDBJ databases">
        <authorList>
            <person name="Afonso C.L."/>
            <person name="Miller P.J."/>
            <person name="Scott M.A."/>
            <person name="Spackman E."/>
            <person name="Goraichik I."/>
            <person name="Dimitrov K.M."/>
            <person name="Suarez D.L."/>
            <person name="Swayne D.E."/>
        </authorList>
    </citation>
    <scope>NUCLEOTIDE SEQUENCE [LARGE SCALE GENOMIC DNA]</scope>
    <source>
        <strain evidence="3">PRJEB14757</strain>
    </source>
</reference>
<evidence type="ECO:0000256" key="2">
    <source>
        <dbReference type="SAM" id="Coils"/>
    </source>
</evidence>
<keyword evidence="1 2" id="KW-0175">Coiled coil</keyword>
<dbReference type="Pfam" id="PF06005">
    <property type="entry name" value="ZapB"/>
    <property type="match status" value="1"/>
</dbReference>
<dbReference type="GO" id="GO:0005737">
    <property type="term" value="C:cytoplasm"/>
    <property type="evidence" value="ECO:0007669"/>
    <property type="project" value="InterPro"/>
</dbReference>
<evidence type="ECO:0000313" key="4">
    <source>
        <dbReference type="Proteomes" id="UP000191931"/>
    </source>
</evidence>
<evidence type="ECO:0000313" key="3">
    <source>
        <dbReference type="EMBL" id="SLM28975.1"/>
    </source>
</evidence>
<dbReference type="AlphaFoldDB" id="A0A1W1H990"/>
<name>A0A1W1H990_9BACT</name>
<sequence>MEKELIDKKFNDIDEKVDFIIELCQTLQAENADLTSKLGILESELKEKTEKEGQYSEQQAAIQAKIDGLLSKLDNFSEIL</sequence>